<evidence type="ECO:0008006" key="3">
    <source>
        <dbReference type="Google" id="ProtNLM"/>
    </source>
</evidence>
<protein>
    <recommendedName>
        <fullName evidence="3">TrpR, YerC/YecD</fullName>
    </recommendedName>
</protein>
<dbReference type="STRING" id="1798392.A3A79_00720"/>
<dbReference type="GO" id="GO:0003700">
    <property type="term" value="F:DNA-binding transcription factor activity"/>
    <property type="evidence" value="ECO:0007669"/>
    <property type="project" value="InterPro"/>
</dbReference>
<dbReference type="InterPro" id="IPR013368">
    <property type="entry name" value="YecD_YerC"/>
</dbReference>
<dbReference type="InterPro" id="IPR038116">
    <property type="entry name" value="TrpR-like_sf"/>
</dbReference>
<sequence length="100" mass="11306">MKKTASPYPSASMKELFDAIAEIESKEEAADFFRDLLTIPELTEFANRWQIVKRLVDKQSYEKIAKELKVSTTTVSRVALWLNNGRGGYKAVASRLFSSS</sequence>
<dbReference type="GO" id="GO:0043565">
    <property type="term" value="F:sequence-specific DNA binding"/>
    <property type="evidence" value="ECO:0007669"/>
    <property type="project" value="InterPro"/>
</dbReference>
<dbReference type="SUPFAM" id="SSF48295">
    <property type="entry name" value="TrpR-like"/>
    <property type="match status" value="1"/>
</dbReference>
<reference evidence="1 2" key="1">
    <citation type="journal article" date="2016" name="Nat. Commun.">
        <title>Thousands of microbial genomes shed light on interconnected biogeochemical processes in an aquifer system.</title>
        <authorList>
            <person name="Anantharaman K."/>
            <person name="Brown C.T."/>
            <person name="Hug L.A."/>
            <person name="Sharon I."/>
            <person name="Castelle C.J."/>
            <person name="Probst A.J."/>
            <person name="Thomas B.C."/>
            <person name="Singh A."/>
            <person name="Wilkins M.J."/>
            <person name="Karaoz U."/>
            <person name="Brodie E.L."/>
            <person name="Williams K.H."/>
            <person name="Hubbard S.S."/>
            <person name="Banfield J.F."/>
        </authorList>
    </citation>
    <scope>NUCLEOTIDE SEQUENCE [LARGE SCALE GENOMIC DNA]</scope>
</reference>
<dbReference type="InterPro" id="IPR010921">
    <property type="entry name" value="Trp_repressor/repl_initiator"/>
</dbReference>
<organism evidence="1 2">
    <name type="scientific">Candidatus Gottesmanbacteria bacterium RIFCSPLOWO2_01_FULL_43_11b</name>
    <dbReference type="NCBI Taxonomy" id="1798392"/>
    <lineage>
        <taxon>Bacteria</taxon>
        <taxon>Candidatus Gottesmaniibacteriota</taxon>
    </lineage>
</organism>
<evidence type="ECO:0000313" key="2">
    <source>
        <dbReference type="Proteomes" id="UP000178759"/>
    </source>
</evidence>
<dbReference type="Proteomes" id="UP000178759">
    <property type="component" value="Unassembled WGS sequence"/>
</dbReference>
<comment type="caution">
    <text evidence="1">The sequence shown here is derived from an EMBL/GenBank/DDBJ whole genome shotgun (WGS) entry which is preliminary data.</text>
</comment>
<name>A0A1F6AGI8_9BACT</name>
<dbReference type="Gene3D" id="1.10.1270.10">
    <property type="entry name" value="TrpR-like"/>
    <property type="match status" value="1"/>
</dbReference>
<dbReference type="EMBL" id="MFJV01000001">
    <property type="protein sequence ID" value="OGG23716.1"/>
    <property type="molecule type" value="Genomic_DNA"/>
</dbReference>
<dbReference type="InterPro" id="IPR000831">
    <property type="entry name" value="Trp_repress"/>
</dbReference>
<dbReference type="PANTHER" id="PTHR40080:SF1">
    <property type="entry name" value="TRPR-LIKE PROTEIN YERC_YECD"/>
    <property type="match status" value="1"/>
</dbReference>
<dbReference type="Pfam" id="PF01371">
    <property type="entry name" value="Trp_repressor"/>
    <property type="match status" value="1"/>
</dbReference>
<accession>A0A1F6AGI8</accession>
<dbReference type="PIRSF" id="PIRSF012508">
    <property type="entry name" value="YerC"/>
    <property type="match status" value="1"/>
</dbReference>
<evidence type="ECO:0000313" key="1">
    <source>
        <dbReference type="EMBL" id="OGG23716.1"/>
    </source>
</evidence>
<dbReference type="PANTHER" id="PTHR40080">
    <property type="entry name" value="LMO1763 PROTEIN"/>
    <property type="match status" value="1"/>
</dbReference>
<gene>
    <name evidence="1" type="ORF">A3A79_00720</name>
</gene>
<dbReference type="NCBIfam" id="TIGR02531">
    <property type="entry name" value="yecD_yerC"/>
    <property type="match status" value="1"/>
</dbReference>
<dbReference type="AlphaFoldDB" id="A0A1F6AGI8"/>
<proteinExistence type="predicted"/>